<dbReference type="EC" id="3.1.4.11" evidence="2"/>
<dbReference type="EMBL" id="CAJHNH020000158">
    <property type="protein sequence ID" value="CAG5115736.1"/>
    <property type="molecule type" value="Genomic_DNA"/>
</dbReference>
<organism evidence="6 7">
    <name type="scientific">Candidula unifasciata</name>
    <dbReference type="NCBI Taxonomy" id="100452"/>
    <lineage>
        <taxon>Eukaryota</taxon>
        <taxon>Metazoa</taxon>
        <taxon>Spiralia</taxon>
        <taxon>Lophotrochozoa</taxon>
        <taxon>Mollusca</taxon>
        <taxon>Gastropoda</taxon>
        <taxon>Heterobranchia</taxon>
        <taxon>Euthyneura</taxon>
        <taxon>Panpulmonata</taxon>
        <taxon>Eupulmonata</taxon>
        <taxon>Stylommatophora</taxon>
        <taxon>Helicina</taxon>
        <taxon>Helicoidea</taxon>
        <taxon>Geomitridae</taxon>
        <taxon>Candidula</taxon>
    </lineage>
</organism>
<dbReference type="InterPro" id="IPR001711">
    <property type="entry name" value="PLipase_C_Pinositol-sp_Y"/>
</dbReference>
<dbReference type="Proteomes" id="UP000678393">
    <property type="component" value="Unassembled WGS sequence"/>
</dbReference>
<dbReference type="PANTHER" id="PTHR10336">
    <property type="entry name" value="PHOSPHOINOSITIDE-SPECIFIC PHOSPHOLIPASE C FAMILY PROTEIN"/>
    <property type="match status" value="1"/>
</dbReference>
<dbReference type="Gene3D" id="2.60.40.150">
    <property type="entry name" value="C2 domain"/>
    <property type="match status" value="1"/>
</dbReference>
<dbReference type="Gene3D" id="3.20.20.190">
    <property type="entry name" value="Phosphatidylinositol (PI) phosphodiesterase"/>
    <property type="match status" value="1"/>
</dbReference>
<dbReference type="PROSITE" id="PS50004">
    <property type="entry name" value="C2"/>
    <property type="match status" value="1"/>
</dbReference>
<keyword evidence="7" id="KW-1185">Reference proteome</keyword>
<proteinExistence type="predicted"/>
<dbReference type="GO" id="GO:0035556">
    <property type="term" value="P:intracellular signal transduction"/>
    <property type="evidence" value="ECO:0007669"/>
    <property type="project" value="InterPro"/>
</dbReference>
<name>A0A8S3YN23_9EUPU</name>
<dbReference type="PRINTS" id="PR00390">
    <property type="entry name" value="PHPHLIPASEC"/>
</dbReference>
<dbReference type="GO" id="GO:0016042">
    <property type="term" value="P:lipid catabolic process"/>
    <property type="evidence" value="ECO:0007669"/>
    <property type="project" value="UniProtKB-KW"/>
</dbReference>
<keyword evidence="2" id="KW-0443">Lipid metabolism</keyword>
<dbReference type="OrthoDB" id="269822at2759"/>
<dbReference type="InterPro" id="IPR000909">
    <property type="entry name" value="PLipase_C_PInositol-sp_X_dom"/>
</dbReference>
<evidence type="ECO:0000256" key="1">
    <source>
        <dbReference type="ARBA" id="ARBA00023224"/>
    </source>
</evidence>
<feature type="non-terminal residue" evidence="6">
    <location>
        <position position="424"/>
    </location>
</feature>
<gene>
    <name evidence="6" type="ORF">CUNI_LOCUS1294</name>
</gene>
<feature type="compositionally biased region" description="Basic and acidic residues" evidence="3">
    <location>
        <begin position="156"/>
        <end position="165"/>
    </location>
</feature>
<reference evidence="6" key="1">
    <citation type="submission" date="2021-04" db="EMBL/GenBank/DDBJ databases">
        <authorList>
            <consortium name="Molecular Ecology Group"/>
        </authorList>
    </citation>
    <scope>NUCLEOTIDE SEQUENCE</scope>
</reference>
<sequence length="424" mass="47838">YLTKDQLKGPSQVEMYIQALKRGCRCVELDCWDGPDGEPVIYHGYTLTSKIHFRDVISAINDYAFQASPYPVILSLENHCSVEQQNVMAEIMISIFHKIWCPDADFIATPTPEELRNKIILKGKRLPAVVDQSDDVSDEDEAADIPADSIQGDENENTREKDDHGHKKIKLSQALSKITAMQSVGFKGTDKSTQPDPFFTVISLGENKVEKLIQTDPQGLNAITHHTLIRTYPAGSRTDSSNYNPVPMWNHGCQIVALNYQTGGEPMQLNHGRFLDNGGVGYILKPSFLMSGEFIAAKDGEIISGYQIPKPNDSTKGEVIDPFVKIEMFGVPSDVAEYRTKVIENNGFNPRWFETFTFKLRVPELALLRFIVKDEDRGRDDFIGYYCLPVLSIQEGYRHFPLYDKRGHIYSQSLIFTHVTMSSD</sequence>
<comment type="catalytic activity">
    <reaction evidence="2">
        <text>a 1,2-diacyl-sn-glycero-3-phospho-(1D-myo-inositol-4,5-bisphosphate) + H2O = 1D-myo-inositol 1,4,5-trisphosphate + a 1,2-diacyl-sn-glycerol + H(+)</text>
        <dbReference type="Rhea" id="RHEA:33179"/>
        <dbReference type="ChEBI" id="CHEBI:15377"/>
        <dbReference type="ChEBI" id="CHEBI:15378"/>
        <dbReference type="ChEBI" id="CHEBI:17815"/>
        <dbReference type="ChEBI" id="CHEBI:58456"/>
        <dbReference type="ChEBI" id="CHEBI:203600"/>
        <dbReference type="EC" id="3.1.4.11"/>
    </reaction>
</comment>
<evidence type="ECO:0000256" key="2">
    <source>
        <dbReference type="RuleBase" id="RU361133"/>
    </source>
</evidence>
<keyword evidence="1" id="KW-0807">Transducer</keyword>
<dbReference type="CDD" id="cd00275">
    <property type="entry name" value="C2_PLC_like"/>
    <property type="match status" value="1"/>
</dbReference>
<dbReference type="GO" id="GO:0004435">
    <property type="term" value="F:phosphatidylinositol-4,5-bisphosphate phospholipase C activity"/>
    <property type="evidence" value="ECO:0007669"/>
    <property type="project" value="UniProtKB-EC"/>
</dbReference>
<evidence type="ECO:0000313" key="7">
    <source>
        <dbReference type="Proteomes" id="UP000678393"/>
    </source>
</evidence>
<dbReference type="PROSITE" id="PS50007">
    <property type="entry name" value="PIPLC_X_DOMAIN"/>
    <property type="match status" value="1"/>
</dbReference>
<evidence type="ECO:0000259" key="4">
    <source>
        <dbReference type="PROSITE" id="PS50004"/>
    </source>
</evidence>
<dbReference type="InterPro" id="IPR017946">
    <property type="entry name" value="PLC-like_Pdiesterase_TIM-brl"/>
</dbReference>
<keyword evidence="2" id="KW-0378">Hydrolase</keyword>
<dbReference type="SUPFAM" id="SSF51695">
    <property type="entry name" value="PLC-like phosphodiesterases"/>
    <property type="match status" value="1"/>
</dbReference>
<dbReference type="SUPFAM" id="SSF49562">
    <property type="entry name" value="C2 domain (Calcium/lipid-binding domain, CaLB)"/>
    <property type="match status" value="1"/>
</dbReference>
<feature type="compositionally biased region" description="Acidic residues" evidence="3">
    <location>
        <begin position="132"/>
        <end position="143"/>
    </location>
</feature>
<evidence type="ECO:0000256" key="3">
    <source>
        <dbReference type="SAM" id="MobiDB-lite"/>
    </source>
</evidence>
<evidence type="ECO:0000259" key="5">
    <source>
        <dbReference type="PROSITE" id="PS50008"/>
    </source>
</evidence>
<dbReference type="Pfam" id="PF00168">
    <property type="entry name" value="C2"/>
    <property type="match status" value="1"/>
</dbReference>
<feature type="domain" description="PI-PLC Y-box" evidence="5">
    <location>
        <begin position="178"/>
        <end position="289"/>
    </location>
</feature>
<dbReference type="InterPro" id="IPR035892">
    <property type="entry name" value="C2_domain_sf"/>
</dbReference>
<dbReference type="AlphaFoldDB" id="A0A8S3YN23"/>
<dbReference type="InterPro" id="IPR001192">
    <property type="entry name" value="PI-PLC_fam"/>
</dbReference>
<accession>A0A8S3YN23</accession>
<feature type="region of interest" description="Disordered" evidence="3">
    <location>
        <begin position="131"/>
        <end position="169"/>
    </location>
</feature>
<keyword evidence="2" id="KW-0442">Lipid degradation</keyword>
<dbReference type="InterPro" id="IPR000008">
    <property type="entry name" value="C2_dom"/>
</dbReference>
<protein>
    <recommendedName>
        <fullName evidence="2">Phosphoinositide phospholipase C</fullName>
        <ecNumber evidence="2">3.1.4.11</ecNumber>
    </recommendedName>
</protein>
<dbReference type="PROSITE" id="PS50008">
    <property type="entry name" value="PIPLC_Y_DOMAIN"/>
    <property type="match status" value="1"/>
</dbReference>
<dbReference type="Pfam" id="PF00387">
    <property type="entry name" value="PI-PLC-Y"/>
    <property type="match status" value="1"/>
</dbReference>
<comment type="caution">
    <text evidence="6">The sequence shown here is derived from an EMBL/GenBank/DDBJ whole genome shotgun (WGS) entry which is preliminary data.</text>
</comment>
<dbReference type="Pfam" id="PF00388">
    <property type="entry name" value="PI-PLC-X"/>
    <property type="match status" value="1"/>
</dbReference>
<dbReference type="SMART" id="SM00149">
    <property type="entry name" value="PLCYc"/>
    <property type="match status" value="1"/>
</dbReference>
<dbReference type="SMART" id="SM00148">
    <property type="entry name" value="PLCXc"/>
    <property type="match status" value="1"/>
</dbReference>
<dbReference type="SMART" id="SM00239">
    <property type="entry name" value="C2"/>
    <property type="match status" value="1"/>
</dbReference>
<evidence type="ECO:0000313" key="6">
    <source>
        <dbReference type="EMBL" id="CAG5115736.1"/>
    </source>
</evidence>
<feature type="domain" description="C2" evidence="4">
    <location>
        <begin position="276"/>
        <end position="404"/>
    </location>
</feature>